<dbReference type="PANTHER" id="PTHR46546:SF4">
    <property type="entry name" value="SHEWANELLA-LIKE PROTEIN PHOSPHATASE 1"/>
    <property type="match status" value="1"/>
</dbReference>
<dbReference type="SUPFAM" id="SSF56300">
    <property type="entry name" value="Metallo-dependent phosphatases"/>
    <property type="match status" value="1"/>
</dbReference>
<organism evidence="2 3">
    <name type="scientific">Chitinophaga rupis</name>
    <dbReference type="NCBI Taxonomy" id="573321"/>
    <lineage>
        <taxon>Bacteria</taxon>
        <taxon>Pseudomonadati</taxon>
        <taxon>Bacteroidota</taxon>
        <taxon>Chitinophagia</taxon>
        <taxon>Chitinophagales</taxon>
        <taxon>Chitinophagaceae</taxon>
        <taxon>Chitinophaga</taxon>
    </lineage>
</organism>
<name>A0A1H7ZE07_9BACT</name>
<proteinExistence type="predicted"/>
<evidence type="ECO:0000313" key="2">
    <source>
        <dbReference type="EMBL" id="SEM55758.1"/>
    </source>
</evidence>
<dbReference type="PANTHER" id="PTHR46546">
    <property type="entry name" value="SHEWANELLA-LIKE PROTEIN PHOSPHATASE 1"/>
    <property type="match status" value="1"/>
</dbReference>
<dbReference type="InterPro" id="IPR006186">
    <property type="entry name" value="Ser/Thr-sp_prot-phosphatase"/>
</dbReference>
<feature type="domain" description="Serine/threonine specific protein phosphatases" evidence="1">
    <location>
        <begin position="50"/>
        <end position="325"/>
    </location>
</feature>
<dbReference type="AlphaFoldDB" id="A0A1H7ZE07"/>
<protein>
    <submittedName>
        <fullName evidence="2">Calcineurin-like phosphoesterase</fullName>
    </submittedName>
</protein>
<dbReference type="InterPro" id="IPR029052">
    <property type="entry name" value="Metallo-depent_PP-like"/>
</dbReference>
<dbReference type="STRING" id="573321.SAMN04488505_10533"/>
<sequence>MKAAADGPHIFYEGNTILVKSITGRQGKPVAALQSFPLAEKDRITVHCTFPEHPEWNFSTPLQPVLQPQPSVYPAAGKLLAISDIEGNFNALRDLLLANGVIDHQYSWTFGNGHLVLTGDCMDRGPHVTECLWLFYSLEIKAREQGGYVHFILGNHEIMNMTDDLRYVPEKYLANARLLQHDYTLWYKPHTELGRWLATKNIIEKIGAVLFVHGGISSLVNALQLSIPDMNELCRPLYFTGRPPWHPALYLLMYSPASPFWYRGYAIGQATPQEVNDTLQRFRVQHIVIGHTTVNKLTTFFEGRVIDVDTLHAEGISEGVLFENEAIYRVDKQGRRDPLTG</sequence>
<keyword evidence="3" id="KW-1185">Reference proteome</keyword>
<dbReference type="Gene3D" id="3.60.21.10">
    <property type="match status" value="1"/>
</dbReference>
<dbReference type="SMART" id="SM00156">
    <property type="entry name" value="PP2Ac"/>
    <property type="match status" value="1"/>
</dbReference>
<reference evidence="2 3" key="1">
    <citation type="submission" date="2016-10" db="EMBL/GenBank/DDBJ databases">
        <authorList>
            <person name="de Groot N.N."/>
        </authorList>
    </citation>
    <scope>NUCLEOTIDE SEQUENCE [LARGE SCALE GENOMIC DNA]</scope>
    <source>
        <strain evidence="2 3">DSM 21039</strain>
    </source>
</reference>
<dbReference type="RefSeq" id="WP_089915922.1">
    <property type="nucleotide sequence ID" value="NZ_FOBB01000005.1"/>
</dbReference>
<dbReference type="OrthoDB" id="7550081at2"/>
<evidence type="ECO:0000313" key="3">
    <source>
        <dbReference type="Proteomes" id="UP000198984"/>
    </source>
</evidence>
<evidence type="ECO:0000259" key="1">
    <source>
        <dbReference type="SMART" id="SM00156"/>
    </source>
</evidence>
<dbReference type="InterPro" id="IPR004843">
    <property type="entry name" value="Calcineurin-like_PHP"/>
</dbReference>
<dbReference type="GO" id="GO:0016787">
    <property type="term" value="F:hydrolase activity"/>
    <property type="evidence" value="ECO:0007669"/>
    <property type="project" value="InterPro"/>
</dbReference>
<gene>
    <name evidence="2" type="ORF">SAMN04488505_10533</name>
</gene>
<dbReference type="EMBL" id="FOBB01000005">
    <property type="protein sequence ID" value="SEM55758.1"/>
    <property type="molecule type" value="Genomic_DNA"/>
</dbReference>
<dbReference type="Proteomes" id="UP000198984">
    <property type="component" value="Unassembled WGS sequence"/>
</dbReference>
<accession>A0A1H7ZE07</accession>
<dbReference type="Pfam" id="PF00149">
    <property type="entry name" value="Metallophos"/>
    <property type="match status" value="1"/>
</dbReference>